<dbReference type="Proteomes" id="UP000198855">
    <property type="component" value="Unassembled WGS sequence"/>
</dbReference>
<dbReference type="Pfam" id="PF07978">
    <property type="entry name" value="NIPSNAP"/>
    <property type="match status" value="1"/>
</dbReference>
<dbReference type="SUPFAM" id="SSF54909">
    <property type="entry name" value="Dimeric alpha+beta barrel"/>
    <property type="match status" value="1"/>
</dbReference>
<sequence>MLYELRIYHIHPGKMQVIQDRFKNHVIDLFMKHGMKVTLFWEDFDETYNRLYYIVEHANMELRNLNYDRFRNDPEWIELRRVTELDGPLVAKQESIYMKDVSFFENKNK</sequence>
<reference evidence="3" key="1">
    <citation type="submission" date="2016-10" db="EMBL/GenBank/DDBJ databases">
        <authorList>
            <person name="Varghese N."/>
            <person name="Submissions S."/>
        </authorList>
    </citation>
    <scope>NUCLEOTIDE SEQUENCE [LARGE SCALE GENOMIC DNA]</scope>
    <source>
        <strain evidence="3">CGMCC 1.10784</strain>
    </source>
</reference>
<evidence type="ECO:0000259" key="1">
    <source>
        <dbReference type="Pfam" id="PF07978"/>
    </source>
</evidence>
<organism evidence="2 3">
    <name type="scientific">Paenibacillus catalpae</name>
    <dbReference type="NCBI Taxonomy" id="1045775"/>
    <lineage>
        <taxon>Bacteria</taxon>
        <taxon>Bacillati</taxon>
        <taxon>Bacillota</taxon>
        <taxon>Bacilli</taxon>
        <taxon>Bacillales</taxon>
        <taxon>Paenibacillaceae</taxon>
        <taxon>Paenibacillus</taxon>
    </lineage>
</organism>
<dbReference type="RefSeq" id="WP_091182472.1">
    <property type="nucleotide sequence ID" value="NZ_FOMT01000001.1"/>
</dbReference>
<accession>A0A1I1UZY1</accession>
<dbReference type="InterPro" id="IPR012577">
    <property type="entry name" value="NIPSNAP"/>
</dbReference>
<dbReference type="EMBL" id="FOMT01000001">
    <property type="protein sequence ID" value="SFD76357.1"/>
    <property type="molecule type" value="Genomic_DNA"/>
</dbReference>
<protein>
    <submittedName>
        <fullName evidence="2">NIPSNAP protein</fullName>
    </submittedName>
</protein>
<keyword evidence="3" id="KW-1185">Reference proteome</keyword>
<dbReference type="InterPro" id="IPR011008">
    <property type="entry name" value="Dimeric_a/b-barrel"/>
</dbReference>
<evidence type="ECO:0000313" key="2">
    <source>
        <dbReference type="EMBL" id="SFD76357.1"/>
    </source>
</evidence>
<gene>
    <name evidence="2" type="ORF">SAMN05216378_1321</name>
</gene>
<proteinExistence type="predicted"/>
<dbReference type="STRING" id="1045775.SAMN05216378_1321"/>
<name>A0A1I1UZY1_9BACL</name>
<dbReference type="OrthoDB" id="9809695at2"/>
<dbReference type="AlphaFoldDB" id="A0A1I1UZY1"/>
<dbReference type="Gene3D" id="3.30.70.100">
    <property type="match status" value="1"/>
</dbReference>
<feature type="domain" description="NIPSNAP" evidence="1">
    <location>
        <begin position="3"/>
        <end position="103"/>
    </location>
</feature>
<evidence type="ECO:0000313" key="3">
    <source>
        <dbReference type="Proteomes" id="UP000198855"/>
    </source>
</evidence>